<sequence>MQNLRFCVKIKLQPVSEAGIHSLVQGRDFYAISLQNTSAEMGTTSLKFSKWYDRMQTISLALADFLEDLYFFKMLAMSQGRGR</sequence>
<gene>
    <name evidence="1" type="ORF">T11_3438</name>
</gene>
<dbReference type="AlphaFoldDB" id="A0A0V1I4A6"/>
<dbReference type="OrthoDB" id="10627452at2759"/>
<proteinExistence type="predicted"/>
<reference evidence="1 2" key="1">
    <citation type="submission" date="2015-01" db="EMBL/GenBank/DDBJ databases">
        <title>Evolution of Trichinella species and genotypes.</title>
        <authorList>
            <person name="Korhonen P.K."/>
            <person name="Edoardo P."/>
            <person name="Giuseppe L.R."/>
            <person name="Gasser R.B."/>
        </authorList>
    </citation>
    <scope>NUCLEOTIDE SEQUENCE [LARGE SCALE GENOMIC DNA]</scope>
    <source>
        <strain evidence="1">ISS1029</strain>
    </source>
</reference>
<dbReference type="EMBL" id="JYDP01000006">
    <property type="protein sequence ID" value="KRZ17622.1"/>
    <property type="molecule type" value="Genomic_DNA"/>
</dbReference>
<keyword evidence="2" id="KW-1185">Reference proteome</keyword>
<dbReference type="Proteomes" id="UP000055024">
    <property type="component" value="Unassembled WGS sequence"/>
</dbReference>
<accession>A0A0V1I4A6</accession>
<organism evidence="1 2">
    <name type="scientific">Trichinella zimbabwensis</name>
    <dbReference type="NCBI Taxonomy" id="268475"/>
    <lineage>
        <taxon>Eukaryota</taxon>
        <taxon>Metazoa</taxon>
        <taxon>Ecdysozoa</taxon>
        <taxon>Nematoda</taxon>
        <taxon>Enoplea</taxon>
        <taxon>Dorylaimia</taxon>
        <taxon>Trichinellida</taxon>
        <taxon>Trichinellidae</taxon>
        <taxon>Trichinella</taxon>
    </lineage>
</organism>
<comment type="caution">
    <text evidence="1">The sequence shown here is derived from an EMBL/GenBank/DDBJ whole genome shotgun (WGS) entry which is preliminary data.</text>
</comment>
<name>A0A0V1I4A6_9BILA</name>
<evidence type="ECO:0000313" key="2">
    <source>
        <dbReference type="Proteomes" id="UP000055024"/>
    </source>
</evidence>
<evidence type="ECO:0000313" key="1">
    <source>
        <dbReference type="EMBL" id="KRZ17622.1"/>
    </source>
</evidence>
<protein>
    <submittedName>
        <fullName evidence="1">Uncharacterized protein</fullName>
    </submittedName>
</protein>